<gene>
    <name evidence="2" type="ORF">H6F41_03825</name>
</gene>
<dbReference type="EMBL" id="JACJQB010000004">
    <property type="protein sequence ID" value="MBD2187274.1"/>
    <property type="molecule type" value="Genomic_DNA"/>
</dbReference>
<dbReference type="InterPro" id="IPR021481">
    <property type="entry name" value="DUF3134"/>
</dbReference>
<dbReference type="RefSeq" id="WP_190402159.1">
    <property type="nucleotide sequence ID" value="NZ_JACJQB010000004.1"/>
</dbReference>
<comment type="caution">
    <text evidence="2">The sequence shown here is derived from an EMBL/GenBank/DDBJ whole genome shotgun (WGS) entry which is preliminary data.</text>
</comment>
<evidence type="ECO:0000256" key="1">
    <source>
        <dbReference type="SAM" id="MobiDB-lite"/>
    </source>
</evidence>
<feature type="region of interest" description="Disordered" evidence="1">
    <location>
        <begin position="59"/>
        <end position="81"/>
    </location>
</feature>
<evidence type="ECO:0000313" key="3">
    <source>
        <dbReference type="Proteomes" id="UP000642094"/>
    </source>
</evidence>
<dbReference type="Proteomes" id="UP000642094">
    <property type="component" value="Unassembled WGS sequence"/>
</dbReference>
<keyword evidence="3" id="KW-1185">Reference proteome</keyword>
<name>A0ABR7ZU11_9CYAN</name>
<sequence length="81" mass="9151">MINNPALRVQRRNQPAALIPTQQEVSILDWLESTGRLIAREGTESSLKFDDEAEELSELMLGDDPSYIDDDDDDLDDDDVD</sequence>
<reference evidence="2 3" key="1">
    <citation type="journal article" date="2020" name="ISME J.">
        <title>Comparative genomics reveals insights into cyanobacterial evolution and habitat adaptation.</title>
        <authorList>
            <person name="Chen M.Y."/>
            <person name="Teng W.K."/>
            <person name="Zhao L."/>
            <person name="Hu C.X."/>
            <person name="Zhou Y.K."/>
            <person name="Han B.P."/>
            <person name="Song L.R."/>
            <person name="Shu W.S."/>
        </authorList>
    </citation>
    <scope>NUCLEOTIDE SEQUENCE [LARGE SCALE GENOMIC DNA]</scope>
    <source>
        <strain evidence="2 3">FACHB-723</strain>
    </source>
</reference>
<accession>A0ABR7ZU11</accession>
<feature type="compositionally biased region" description="Acidic residues" evidence="1">
    <location>
        <begin position="66"/>
        <end position="81"/>
    </location>
</feature>
<organism evidence="2 3">
    <name type="scientific">Pseudanabaena mucicola FACHB-723</name>
    <dbReference type="NCBI Taxonomy" id="2692860"/>
    <lineage>
        <taxon>Bacteria</taxon>
        <taxon>Bacillati</taxon>
        <taxon>Cyanobacteriota</taxon>
        <taxon>Cyanophyceae</taxon>
        <taxon>Pseudanabaenales</taxon>
        <taxon>Pseudanabaenaceae</taxon>
        <taxon>Pseudanabaena</taxon>
    </lineage>
</organism>
<proteinExistence type="predicted"/>
<evidence type="ECO:0000313" key="2">
    <source>
        <dbReference type="EMBL" id="MBD2187274.1"/>
    </source>
</evidence>
<protein>
    <submittedName>
        <fullName evidence="2">DUF3134 domain-containing protein</fullName>
    </submittedName>
</protein>
<dbReference type="Pfam" id="PF11332">
    <property type="entry name" value="DUF3134"/>
    <property type="match status" value="1"/>
</dbReference>